<feature type="compositionally biased region" description="Basic and acidic residues" evidence="1">
    <location>
        <begin position="15"/>
        <end position="29"/>
    </location>
</feature>
<evidence type="ECO:0000256" key="1">
    <source>
        <dbReference type="SAM" id="MobiDB-lite"/>
    </source>
</evidence>
<dbReference type="InterPro" id="IPR011990">
    <property type="entry name" value="TPR-like_helical_dom_sf"/>
</dbReference>
<dbReference type="Proteomes" id="UP001059597">
    <property type="component" value="Chromosome"/>
</dbReference>
<proteinExistence type="predicted"/>
<organism evidence="2 3">
    <name type="scientific">Streptomyces nigrescens</name>
    <dbReference type="NCBI Taxonomy" id="1920"/>
    <lineage>
        <taxon>Bacteria</taxon>
        <taxon>Bacillati</taxon>
        <taxon>Actinomycetota</taxon>
        <taxon>Actinomycetes</taxon>
        <taxon>Kitasatosporales</taxon>
        <taxon>Streptomycetaceae</taxon>
        <taxon>Streptomyces</taxon>
    </lineage>
</organism>
<reference evidence="2" key="1">
    <citation type="submission" date="2022-06" db="EMBL/GenBank/DDBJ databases">
        <title>Complete genome sequence of Streptomyces nigrescens HEK616.</title>
        <authorList>
            <person name="Asamizu S."/>
            <person name="Onaka H."/>
        </authorList>
    </citation>
    <scope>NUCLEOTIDE SEQUENCE</scope>
    <source>
        <strain evidence="2">HEK616</strain>
    </source>
</reference>
<sequence length="964" mass="101183">MRRPLDALSSWDQDGGGREAADGWRRDAVESGGTAMGSDENRSPGRRPRPLAPPRLPPGALREFKRFLYRLYLAAGTPSLEAIVDAIGRDDGLPGSPLKDTVNRILGGAKLPGLHDAESVAAVLARSGGADDPEQVVVRTKQLWIAAQENPGPPPRTAEDWGAFSLGVHRAVAVDGSGVDDLTPYIARKHDELLRDRLRHAAEGRQSVLALLVGQSSTGKSRAAFEAVRGELPTWPVLVPRGAHELVDWVATDSVDARTVVWLGEAQRHLTEPAGEEAARALAELLGRVTPVAVIGTMWPEYARKVASRALETADRYAHARALLETHRAEIHVPDGLGDGLGQARKIAVRDPRMRAAVAAAQWSGDGARARVIQQLTGGPELVRRYETGPGNAFAEIEHAVVTAAVDARRLGHGSALPGELLAEAVAGYLPTTARVTHDSGWFATALRSLCAQETGSLSALVPDRVAPGLGAADGYHPADYLDQSVRLRRAHLAPPEQLWEAAAAHARTVDDLYAMGQAAQDRRRHDHAVRLYRCAVERGGEVARPALAQLLEEAGDREGAQTAAGDSARAWAVLGALRENSGDRDGACHAYATAAGAGERQAWSALVRLREAAGDRAGAEETAARAAEAGCTRAWLTLARLRDHAGDTAGAGAAYARAARAGDPWGLLGQARLAERAGERAAAETAYAEAAAGGVTTAYVHLVQLRWAGGDEAGAERAAARAGECRDAEGWCVLARLRRERGDTEGAAHAWGRAVAAGSVTAQAQLARLCEENGDRAGAERAARKAAWQGDAEAWVALARLRAEAGDPAAADVAAGAAAAAGDTDACTMLARLREAAGDRTGAERAADAAAENGDPEAWAALSRIRERAGDRAGSQAAVAQAREAGATGAWTALGRVREQGGDLEGAERAYLTATALGDVDAWGALAQLMEEKGDVRRAAELYGTAVDAGDTEAWEGLLRTRG</sequence>
<gene>
    <name evidence="2" type="ORF">HEK616_09150</name>
</gene>
<feature type="region of interest" description="Disordered" evidence="1">
    <location>
        <begin position="1"/>
        <end position="57"/>
    </location>
</feature>
<protein>
    <submittedName>
        <fullName evidence="2">Uncharacterized protein</fullName>
    </submittedName>
</protein>
<evidence type="ECO:0000313" key="2">
    <source>
        <dbReference type="EMBL" id="BDM67428.1"/>
    </source>
</evidence>
<keyword evidence="3" id="KW-1185">Reference proteome</keyword>
<dbReference type="EMBL" id="AP026073">
    <property type="protein sequence ID" value="BDM67428.1"/>
    <property type="molecule type" value="Genomic_DNA"/>
</dbReference>
<evidence type="ECO:0000313" key="3">
    <source>
        <dbReference type="Proteomes" id="UP001059597"/>
    </source>
</evidence>
<accession>A0ABN6QR58</accession>
<name>A0ABN6QR58_STRNI</name>
<dbReference type="SUPFAM" id="SSF81901">
    <property type="entry name" value="HCP-like"/>
    <property type="match status" value="2"/>
</dbReference>
<dbReference type="Gene3D" id="1.25.40.10">
    <property type="entry name" value="Tetratricopeptide repeat domain"/>
    <property type="match status" value="3"/>
</dbReference>